<sequence length="110" mass="12231">MKRQHLSQTELMVMLAILRLGREAYGVPIADEIDKRTGRELAIGVVYSTLGRLEEDALVRSETGEATAARGGRAKTYFELTAKGLKQVRETQRSLQSLWNGIPQLRSDSA</sequence>
<name>A0A829YB89_9GAMM</name>
<keyword evidence="3" id="KW-1185">Reference proteome</keyword>
<protein>
    <recommendedName>
        <fullName evidence="1">Transcription regulator PadR N-terminal domain-containing protein</fullName>
    </recommendedName>
</protein>
<reference evidence="3" key="1">
    <citation type="submission" date="2020-01" db="EMBL/GenBank/DDBJ databases">
        <title>'Steroidobacter agaridevorans' sp. nov., agar-degrading bacteria isolated from rhizosphere soils.</title>
        <authorList>
            <person name="Ikenaga M."/>
            <person name="Kataoka M."/>
            <person name="Murouchi A."/>
            <person name="Katsuragi S."/>
            <person name="Sakai M."/>
        </authorList>
    </citation>
    <scope>NUCLEOTIDE SEQUENCE [LARGE SCALE GENOMIC DNA]</scope>
    <source>
        <strain evidence="3">YU21-B</strain>
    </source>
</reference>
<gene>
    <name evidence="2" type="ORF">GCM10011487_25100</name>
</gene>
<dbReference type="InterPro" id="IPR036388">
    <property type="entry name" value="WH-like_DNA-bd_sf"/>
</dbReference>
<proteinExistence type="predicted"/>
<dbReference type="InterPro" id="IPR036390">
    <property type="entry name" value="WH_DNA-bd_sf"/>
</dbReference>
<accession>A0A829YB89</accession>
<dbReference type="Pfam" id="PF03551">
    <property type="entry name" value="PadR"/>
    <property type="match status" value="1"/>
</dbReference>
<dbReference type="AlphaFoldDB" id="A0A829YB89"/>
<dbReference type="SUPFAM" id="SSF46785">
    <property type="entry name" value="Winged helix' DNA-binding domain"/>
    <property type="match status" value="1"/>
</dbReference>
<evidence type="ECO:0000313" key="3">
    <source>
        <dbReference type="Proteomes" id="UP000445000"/>
    </source>
</evidence>
<dbReference type="InterPro" id="IPR005149">
    <property type="entry name" value="Tscrpt_reg_PadR_N"/>
</dbReference>
<evidence type="ECO:0000313" key="2">
    <source>
        <dbReference type="EMBL" id="GFE80510.1"/>
    </source>
</evidence>
<dbReference type="Gene3D" id="1.10.10.10">
    <property type="entry name" value="Winged helix-like DNA-binding domain superfamily/Winged helix DNA-binding domain"/>
    <property type="match status" value="1"/>
</dbReference>
<feature type="domain" description="Transcription regulator PadR N-terminal" evidence="1">
    <location>
        <begin position="14"/>
        <end position="89"/>
    </location>
</feature>
<dbReference type="Proteomes" id="UP000445000">
    <property type="component" value="Unassembled WGS sequence"/>
</dbReference>
<dbReference type="EMBL" id="BLJN01000002">
    <property type="protein sequence ID" value="GFE80510.1"/>
    <property type="molecule type" value="Genomic_DNA"/>
</dbReference>
<comment type="caution">
    <text evidence="2">The sequence shown here is derived from an EMBL/GenBank/DDBJ whole genome shotgun (WGS) entry which is preliminary data.</text>
</comment>
<dbReference type="RefSeq" id="WP_161812183.1">
    <property type="nucleotide sequence ID" value="NZ_BLJN01000002.1"/>
</dbReference>
<evidence type="ECO:0000259" key="1">
    <source>
        <dbReference type="Pfam" id="PF03551"/>
    </source>
</evidence>
<organism evidence="2 3">
    <name type="scientific">Steroidobacter agaridevorans</name>
    <dbReference type="NCBI Taxonomy" id="2695856"/>
    <lineage>
        <taxon>Bacteria</taxon>
        <taxon>Pseudomonadati</taxon>
        <taxon>Pseudomonadota</taxon>
        <taxon>Gammaproteobacteria</taxon>
        <taxon>Steroidobacterales</taxon>
        <taxon>Steroidobacteraceae</taxon>
        <taxon>Steroidobacter</taxon>
    </lineage>
</organism>